<dbReference type="GO" id="GO:0003690">
    <property type="term" value="F:double-stranded DNA binding"/>
    <property type="evidence" value="ECO:0007669"/>
    <property type="project" value="InterPro"/>
</dbReference>
<dbReference type="PANTHER" id="PTHR32344:SF1">
    <property type="entry name" value="U1-TYPE DOMAIN-CONTAINING PROTEIN"/>
    <property type="match status" value="1"/>
</dbReference>
<dbReference type="VEuPathDB" id="FungiDB:RhiirFUN_026916"/>
<reference evidence="1 2" key="1">
    <citation type="submission" date="2017-10" db="EMBL/GenBank/DDBJ databases">
        <title>Extensive intraspecific genome diversity in a model arbuscular mycorrhizal fungus.</title>
        <authorList>
            <person name="Chen E.C.H."/>
            <person name="Morin E."/>
            <person name="Baudet D."/>
            <person name="Noel J."/>
            <person name="Ndikumana S."/>
            <person name="Charron P."/>
            <person name="St-Onge C."/>
            <person name="Giorgi J."/>
            <person name="Grigoriev I.V."/>
            <person name="Roux C."/>
            <person name="Martin F.M."/>
            <person name="Corradi N."/>
        </authorList>
    </citation>
    <scope>NUCLEOTIDE SEQUENCE [LARGE SCALE GENOMIC DNA]</scope>
    <source>
        <strain evidence="1 2">A1</strain>
    </source>
</reference>
<dbReference type="VEuPathDB" id="FungiDB:RhiirFUN_023231"/>
<dbReference type="InterPro" id="IPR033375">
    <property type="entry name" value="Cggbp1"/>
</dbReference>
<dbReference type="GO" id="GO:0006357">
    <property type="term" value="P:regulation of transcription by RNA polymerase II"/>
    <property type="evidence" value="ECO:0007669"/>
    <property type="project" value="InterPro"/>
</dbReference>
<gene>
    <name evidence="1" type="ORF">RhiirA1_401099</name>
</gene>
<dbReference type="AlphaFoldDB" id="A0A2N0R3K1"/>
<name>A0A2N0R3K1_9GLOM</name>
<accession>A0A2N0R3K1</accession>
<evidence type="ECO:0000313" key="1">
    <source>
        <dbReference type="EMBL" id="PKC57830.1"/>
    </source>
</evidence>
<evidence type="ECO:0008006" key="3">
    <source>
        <dbReference type="Google" id="ProtNLM"/>
    </source>
</evidence>
<evidence type="ECO:0000313" key="2">
    <source>
        <dbReference type="Proteomes" id="UP000232688"/>
    </source>
</evidence>
<dbReference type="PANTHER" id="PTHR32344">
    <property type="entry name" value="U1-TYPE DOMAIN-CONTAINING PROTEIN"/>
    <property type="match status" value="1"/>
</dbReference>
<dbReference type="VEuPathDB" id="FungiDB:RhiirA1_401099"/>
<proteinExistence type="predicted"/>
<organism evidence="1 2">
    <name type="scientific">Rhizophagus irregularis</name>
    <dbReference type="NCBI Taxonomy" id="588596"/>
    <lineage>
        <taxon>Eukaryota</taxon>
        <taxon>Fungi</taxon>
        <taxon>Fungi incertae sedis</taxon>
        <taxon>Mucoromycota</taxon>
        <taxon>Glomeromycotina</taxon>
        <taxon>Glomeromycetes</taxon>
        <taxon>Glomerales</taxon>
        <taxon>Glomeraceae</taxon>
        <taxon>Rhizophagus</taxon>
    </lineage>
</organism>
<dbReference type="VEuPathDB" id="FungiDB:FUN_016378"/>
<dbReference type="SUPFAM" id="SSF53098">
    <property type="entry name" value="Ribonuclease H-like"/>
    <property type="match status" value="1"/>
</dbReference>
<sequence length="527" mass="61192">MSKKPKTASVHTRCNEYKDIFRVDDSILFCNYCNISVDWKRKSTVDNHCKSQKHISNVKSQEKTQNNTQLTLSSTQAAAEAKKQLIEDLIEAFATADIPLEKVNSLLSFFKKYIKNGGSIPQAPTLRQNYLPNVFDKHFQSLKLLFDSKPVAIIMDETTDDCARSVVNTIFCYRNETKLVSVDFLERVNNTTMGQVLTTILAHFNISFNLPRLFLTDSAAYMKKCHREVLSPLMPQLTHVPCCAHIINLIGYLAYLKMHGIFSPCKIPLYNKTRWNSWFRMVSYAKDHIVYWPSFFKEEFNNDKKHNTLAAINSCLENEQELGIITIYLNFITSYAKEFVQDLDFFQQLKKPVFPFVELRLQQLTAYIETYRNSDDFGLSLENLINSLRFNTHEFYSIFRAAFEAAYAKFAAHIPNHPARPLFHACQVFDPKFIHSGDVLRKNIRQYNKIKEFDNPSDELIREWGIYCGLDNELLGEMELDQYWVDKATQLPILSNIAMDYIWLPISSCTQDSLKRLNMIYFNGVKI</sequence>
<protein>
    <recommendedName>
        <fullName evidence="3">Transcription factor e2f6</fullName>
    </recommendedName>
</protein>
<comment type="caution">
    <text evidence="1">The sequence shown here is derived from an EMBL/GenBank/DDBJ whole genome shotgun (WGS) entry which is preliminary data.</text>
</comment>
<dbReference type="GO" id="GO:0005634">
    <property type="term" value="C:nucleus"/>
    <property type="evidence" value="ECO:0007669"/>
    <property type="project" value="InterPro"/>
</dbReference>
<dbReference type="Proteomes" id="UP000232688">
    <property type="component" value="Unassembled WGS sequence"/>
</dbReference>
<dbReference type="EMBL" id="LLXH01001704">
    <property type="protein sequence ID" value="PKC57830.1"/>
    <property type="molecule type" value="Genomic_DNA"/>
</dbReference>
<dbReference type="VEuPathDB" id="FungiDB:FUN_018193"/>
<reference evidence="1 2" key="2">
    <citation type="submission" date="2017-10" db="EMBL/GenBank/DDBJ databases">
        <title>Genome analyses suggest a sexual origin of heterokaryosis in a supposedly ancient asexual fungus.</title>
        <authorList>
            <person name="Corradi N."/>
            <person name="Sedzielewska K."/>
            <person name="Noel J."/>
            <person name="Charron P."/>
            <person name="Farinelli L."/>
            <person name="Marton T."/>
            <person name="Kruger M."/>
            <person name="Pelin A."/>
            <person name="Brachmann A."/>
            <person name="Corradi N."/>
        </authorList>
    </citation>
    <scope>NUCLEOTIDE SEQUENCE [LARGE SCALE GENOMIC DNA]</scope>
    <source>
        <strain evidence="1 2">A1</strain>
    </source>
</reference>
<dbReference type="InterPro" id="IPR012337">
    <property type="entry name" value="RNaseH-like_sf"/>
</dbReference>